<keyword evidence="10 18" id="KW-0067">ATP-binding</keyword>
<evidence type="ECO:0000256" key="17">
    <source>
        <dbReference type="ARBA" id="ARBA00048679"/>
    </source>
</evidence>
<keyword evidence="9" id="KW-0418">Kinase</keyword>
<evidence type="ECO:0000256" key="10">
    <source>
        <dbReference type="ARBA" id="ARBA00022840"/>
    </source>
</evidence>
<dbReference type="Pfam" id="PF01657">
    <property type="entry name" value="Stress-antifung"/>
    <property type="match status" value="2"/>
</dbReference>
<dbReference type="PROSITE" id="PS00107">
    <property type="entry name" value="PROTEIN_KINASE_ATP"/>
    <property type="match status" value="1"/>
</dbReference>
<proteinExistence type="predicted"/>
<evidence type="ECO:0000256" key="15">
    <source>
        <dbReference type="ARBA" id="ARBA00023180"/>
    </source>
</evidence>
<dbReference type="FunFam" id="1.10.510.10:FF:001722">
    <property type="entry name" value="G-type lectin S-receptor-like serine/threonine-protein kinase B120"/>
    <property type="match status" value="1"/>
</dbReference>
<dbReference type="Proteomes" id="UP001157418">
    <property type="component" value="Unassembled WGS sequence"/>
</dbReference>
<dbReference type="PROSITE" id="PS50011">
    <property type="entry name" value="PROTEIN_KINASE_DOM"/>
    <property type="match status" value="1"/>
</dbReference>
<keyword evidence="13" id="KW-1015">Disulfide bond</keyword>
<dbReference type="Pfam" id="PF07714">
    <property type="entry name" value="PK_Tyr_Ser-Thr"/>
    <property type="match status" value="2"/>
</dbReference>
<evidence type="ECO:0000256" key="14">
    <source>
        <dbReference type="ARBA" id="ARBA00023170"/>
    </source>
</evidence>
<dbReference type="Gene3D" id="3.30.200.20">
    <property type="entry name" value="Phosphorylase Kinase, domain 1"/>
    <property type="match status" value="1"/>
</dbReference>
<dbReference type="Gene3D" id="1.10.510.10">
    <property type="entry name" value="Transferase(Phosphotransferase) domain 1"/>
    <property type="match status" value="1"/>
</dbReference>
<evidence type="ECO:0000256" key="4">
    <source>
        <dbReference type="ARBA" id="ARBA00022679"/>
    </source>
</evidence>
<keyword evidence="11" id="KW-1133">Transmembrane helix</keyword>
<keyword evidence="3" id="KW-0723">Serine/threonine-protein kinase</keyword>
<keyword evidence="6" id="KW-0732">Signal</keyword>
<evidence type="ECO:0000259" key="19">
    <source>
        <dbReference type="PROSITE" id="PS50011"/>
    </source>
</evidence>
<reference evidence="21 22" key="1">
    <citation type="submission" date="2022-01" db="EMBL/GenBank/DDBJ databases">
        <authorList>
            <person name="Xiong W."/>
            <person name="Schranz E."/>
        </authorList>
    </citation>
    <scope>NUCLEOTIDE SEQUENCE [LARGE SCALE GENOMIC DNA]</scope>
</reference>
<evidence type="ECO:0000256" key="18">
    <source>
        <dbReference type="PROSITE-ProRule" id="PRU10141"/>
    </source>
</evidence>
<dbReference type="PANTHER" id="PTHR27002">
    <property type="entry name" value="RECEPTOR-LIKE SERINE/THREONINE-PROTEIN KINASE SD1-8"/>
    <property type="match status" value="1"/>
</dbReference>
<dbReference type="InterPro" id="IPR002902">
    <property type="entry name" value="GNK2"/>
</dbReference>
<name>A0AAU9NQ86_9ASTR</name>
<keyword evidence="8 18" id="KW-0547">Nucleotide-binding</keyword>
<feature type="domain" description="Protein kinase" evidence="19">
    <location>
        <begin position="336"/>
        <end position="580"/>
    </location>
</feature>
<dbReference type="InterPro" id="IPR000719">
    <property type="entry name" value="Prot_kinase_dom"/>
</dbReference>
<evidence type="ECO:0000256" key="6">
    <source>
        <dbReference type="ARBA" id="ARBA00022729"/>
    </source>
</evidence>
<dbReference type="FunFam" id="3.30.200.20:FF:000195">
    <property type="entry name" value="G-type lectin S-receptor-like serine/threonine-protein kinase"/>
    <property type="match status" value="1"/>
</dbReference>
<comment type="catalytic activity">
    <reaction evidence="17">
        <text>L-seryl-[protein] + ATP = O-phospho-L-seryl-[protein] + ADP + H(+)</text>
        <dbReference type="Rhea" id="RHEA:17989"/>
        <dbReference type="Rhea" id="RHEA-COMP:9863"/>
        <dbReference type="Rhea" id="RHEA-COMP:11604"/>
        <dbReference type="ChEBI" id="CHEBI:15378"/>
        <dbReference type="ChEBI" id="CHEBI:29999"/>
        <dbReference type="ChEBI" id="CHEBI:30616"/>
        <dbReference type="ChEBI" id="CHEBI:83421"/>
        <dbReference type="ChEBI" id="CHEBI:456216"/>
        <dbReference type="EC" id="2.7.11.1"/>
    </reaction>
</comment>
<dbReference type="GO" id="GO:0005886">
    <property type="term" value="C:plasma membrane"/>
    <property type="evidence" value="ECO:0007669"/>
    <property type="project" value="TreeGrafter"/>
</dbReference>
<dbReference type="InterPro" id="IPR011009">
    <property type="entry name" value="Kinase-like_dom_sf"/>
</dbReference>
<dbReference type="PANTHER" id="PTHR27002:SF804">
    <property type="entry name" value="OS02G0710500 PROTEIN"/>
    <property type="match status" value="1"/>
</dbReference>
<evidence type="ECO:0000256" key="13">
    <source>
        <dbReference type="ARBA" id="ARBA00023157"/>
    </source>
</evidence>
<evidence type="ECO:0000256" key="1">
    <source>
        <dbReference type="ARBA" id="ARBA00004167"/>
    </source>
</evidence>
<feature type="domain" description="Gnk2-homologous" evidence="20">
    <location>
        <begin position="25"/>
        <end position="132"/>
    </location>
</feature>
<evidence type="ECO:0000313" key="21">
    <source>
        <dbReference type="EMBL" id="CAH1440035.1"/>
    </source>
</evidence>
<comment type="caution">
    <text evidence="21">The sequence shown here is derived from an EMBL/GenBank/DDBJ whole genome shotgun (WGS) entry which is preliminary data.</text>
</comment>
<keyword evidence="4" id="KW-0808">Transferase</keyword>
<dbReference type="InterPro" id="IPR038408">
    <property type="entry name" value="GNK2_sf"/>
</dbReference>
<protein>
    <recommendedName>
        <fullName evidence="2">non-specific serine/threonine protein kinase</fullName>
        <ecNumber evidence="2">2.7.11.1</ecNumber>
    </recommendedName>
</protein>
<keyword evidence="7" id="KW-0677">Repeat</keyword>
<keyword evidence="5" id="KW-0812">Transmembrane</keyword>
<evidence type="ECO:0000256" key="16">
    <source>
        <dbReference type="ARBA" id="ARBA00047899"/>
    </source>
</evidence>
<evidence type="ECO:0000256" key="9">
    <source>
        <dbReference type="ARBA" id="ARBA00022777"/>
    </source>
</evidence>
<evidence type="ECO:0000313" key="22">
    <source>
        <dbReference type="Proteomes" id="UP001157418"/>
    </source>
</evidence>
<sequence length="631" mass="70724">MASVNWVLVITEFFILSHLVGLTITHADSRCGKLGNFTQNSAYEKNLNDALLALAEAPTGNSFFSRSSNSSQDNESSTAYAIAICPGDIQNDTCLGCVRGAPNRLKLECPNQKKATAWYYRTCILSYSNSSFDIRDGYEEDVLSFPARYIPNWDLVVETLMNLLKQLLDTAATDGYNQTFYFESASLPSSRGDIEVTMQCIPTISLNKCEECLVNATEYLLASYNGSTDGLVYYRYSCLIRYIIDLVNTVDQSSPMPPTNLPSIPPPGKNRSKVIVPVVAVATVTLAISTFFICLKVRRIGSKKEEEEELFEGSDDDTGEIIYFRLNKIQAATRNFSDANKLGEGGFGSVYWGILSDGKKIAVKRLSQNSSQGMKEFKTEVKLIITLQHKNLVKLLGCCMKGKERLLVYEYMSNSSLDKYLFDPKKAKELDWAKRVNIVNGIAKDFGTARIFGSNQIEANTNRVVGTYGYMAPEYAMEGLFSIKSDVYSFGVLLLEIISGKRNSRLFYEEHDQNLLYYAWMLWEEGKGEQLIDENMDDDCPVDEGLKWMRIALLCVEEDPNDRPTMSSVVFMLEGEWKFLSDPKPPMSFGQFITFDNFSSTWNGDEFGLYSANETQTGKSSESRGIGDRGV</sequence>
<dbReference type="GO" id="GO:0005524">
    <property type="term" value="F:ATP binding"/>
    <property type="evidence" value="ECO:0007669"/>
    <property type="project" value="UniProtKB-UniRule"/>
</dbReference>
<dbReference type="PROSITE" id="PS51473">
    <property type="entry name" value="GNK2"/>
    <property type="match status" value="2"/>
</dbReference>
<evidence type="ECO:0000256" key="7">
    <source>
        <dbReference type="ARBA" id="ARBA00022737"/>
    </source>
</evidence>
<dbReference type="EMBL" id="CAKMRJ010005412">
    <property type="protein sequence ID" value="CAH1440035.1"/>
    <property type="molecule type" value="Genomic_DNA"/>
</dbReference>
<dbReference type="CDD" id="cd23509">
    <property type="entry name" value="Gnk2-like"/>
    <property type="match status" value="2"/>
</dbReference>
<evidence type="ECO:0000256" key="3">
    <source>
        <dbReference type="ARBA" id="ARBA00022527"/>
    </source>
</evidence>
<organism evidence="21 22">
    <name type="scientific">Lactuca virosa</name>
    <dbReference type="NCBI Taxonomy" id="75947"/>
    <lineage>
        <taxon>Eukaryota</taxon>
        <taxon>Viridiplantae</taxon>
        <taxon>Streptophyta</taxon>
        <taxon>Embryophyta</taxon>
        <taxon>Tracheophyta</taxon>
        <taxon>Spermatophyta</taxon>
        <taxon>Magnoliopsida</taxon>
        <taxon>eudicotyledons</taxon>
        <taxon>Gunneridae</taxon>
        <taxon>Pentapetalae</taxon>
        <taxon>asterids</taxon>
        <taxon>campanulids</taxon>
        <taxon>Asterales</taxon>
        <taxon>Asteraceae</taxon>
        <taxon>Cichorioideae</taxon>
        <taxon>Cichorieae</taxon>
        <taxon>Lactucinae</taxon>
        <taxon>Lactuca</taxon>
    </lineage>
</organism>
<evidence type="ECO:0000256" key="8">
    <source>
        <dbReference type="ARBA" id="ARBA00022741"/>
    </source>
</evidence>
<dbReference type="InterPro" id="IPR017441">
    <property type="entry name" value="Protein_kinase_ATP_BS"/>
</dbReference>
<keyword evidence="14" id="KW-0675">Receptor</keyword>
<keyword evidence="22" id="KW-1185">Reference proteome</keyword>
<comment type="catalytic activity">
    <reaction evidence="16">
        <text>L-threonyl-[protein] + ATP = O-phospho-L-threonyl-[protein] + ADP + H(+)</text>
        <dbReference type="Rhea" id="RHEA:46608"/>
        <dbReference type="Rhea" id="RHEA-COMP:11060"/>
        <dbReference type="Rhea" id="RHEA-COMP:11605"/>
        <dbReference type="ChEBI" id="CHEBI:15378"/>
        <dbReference type="ChEBI" id="CHEBI:30013"/>
        <dbReference type="ChEBI" id="CHEBI:30616"/>
        <dbReference type="ChEBI" id="CHEBI:61977"/>
        <dbReference type="ChEBI" id="CHEBI:456216"/>
        <dbReference type="EC" id="2.7.11.1"/>
    </reaction>
</comment>
<dbReference type="InterPro" id="IPR001245">
    <property type="entry name" value="Ser-Thr/Tyr_kinase_cat_dom"/>
</dbReference>
<dbReference type="GO" id="GO:0004674">
    <property type="term" value="F:protein serine/threonine kinase activity"/>
    <property type="evidence" value="ECO:0007669"/>
    <property type="project" value="UniProtKB-KW"/>
</dbReference>
<dbReference type="SUPFAM" id="SSF56112">
    <property type="entry name" value="Protein kinase-like (PK-like)"/>
    <property type="match status" value="1"/>
</dbReference>
<comment type="subcellular location">
    <subcellularLocation>
        <location evidence="1">Membrane</location>
        <topology evidence="1">Single-pass membrane protein</topology>
    </subcellularLocation>
</comment>
<evidence type="ECO:0000256" key="5">
    <source>
        <dbReference type="ARBA" id="ARBA00022692"/>
    </source>
</evidence>
<feature type="binding site" evidence="18">
    <location>
        <position position="364"/>
    </location>
    <ligand>
        <name>ATP</name>
        <dbReference type="ChEBI" id="CHEBI:30616"/>
    </ligand>
</feature>
<evidence type="ECO:0000256" key="11">
    <source>
        <dbReference type="ARBA" id="ARBA00022989"/>
    </source>
</evidence>
<feature type="domain" description="Gnk2-homologous" evidence="20">
    <location>
        <begin position="137"/>
        <end position="247"/>
    </location>
</feature>
<keyword evidence="12" id="KW-0472">Membrane</keyword>
<dbReference type="EC" id="2.7.11.1" evidence="2"/>
<keyword evidence="15" id="KW-0325">Glycoprotein</keyword>
<dbReference type="AlphaFoldDB" id="A0AAU9NQ86"/>
<accession>A0AAU9NQ86</accession>
<gene>
    <name evidence="21" type="ORF">LVIROSA_LOCUS26195</name>
</gene>
<dbReference type="Gene3D" id="3.30.430.20">
    <property type="entry name" value="Gnk2 domain, C-X8-C-X2-C motif"/>
    <property type="match status" value="2"/>
</dbReference>
<evidence type="ECO:0000259" key="20">
    <source>
        <dbReference type="PROSITE" id="PS51473"/>
    </source>
</evidence>
<evidence type="ECO:0000256" key="12">
    <source>
        <dbReference type="ARBA" id="ARBA00023136"/>
    </source>
</evidence>
<evidence type="ECO:0000256" key="2">
    <source>
        <dbReference type="ARBA" id="ARBA00012513"/>
    </source>
</evidence>